<proteinExistence type="predicted"/>
<feature type="compositionally biased region" description="Basic and acidic residues" evidence="1">
    <location>
        <begin position="9"/>
        <end position="30"/>
    </location>
</feature>
<organism evidence="2 3">
    <name type="scientific">Linum trigynum</name>
    <dbReference type="NCBI Taxonomy" id="586398"/>
    <lineage>
        <taxon>Eukaryota</taxon>
        <taxon>Viridiplantae</taxon>
        <taxon>Streptophyta</taxon>
        <taxon>Embryophyta</taxon>
        <taxon>Tracheophyta</taxon>
        <taxon>Spermatophyta</taxon>
        <taxon>Magnoliopsida</taxon>
        <taxon>eudicotyledons</taxon>
        <taxon>Gunneridae</taxon>
        <taxon>Pentapetalae</taxon>
        <taxon>rosids</taxon>
        <taxon>fabids</taxon>
        <taxon>Malpighiales</taxon>
        <taxon>Linaceae</taxon>
        <taxon>Linum</taxon>
    </lineage>
</organism>
<keyword evidence="3" id="KW-1185">Reference proteome</keyword>
<gene>
    <name evidence="2" type="ORF">LTRI10_LOCUS22830</name>
</gene>
<dbReference type="Proteomes" id="UP001497516">
    <property type="component" value="Chromosome 4"/>
</dbReference>
<protein>
    <submittedName>
        <fullName evidence="2">Uncharacterized protein</fullName>
    </submittedName>
</protein>
<feature type="region of interest" description="Disordered" evidence="1">
    <location>
        <begin position="1"/>
        <end position="30"/>
    </location>
</feature>
<evidence type="ECO:0000313" key="2">
    <source>
        <dbReference type="EMBL" id="CAL1381452.1"/>
    </source>
</evidence>
<evidence type="ECO:0000313" key="3">
    <source>
        <dbReference type="Proteomes" id="UP001497516"/>
    </source>
</evidence>
<accession>A0AAV2E6I6</accession>
<evidence type="ECO:0000256" key="1">
    <source>
        <dbReference type="SAM" id="MobiDB-lite"/>
    </source>
</evidence>
<dbReference type="AlphaFoldDB" id="A0AAV2E6I6"/>
<reference evidence="2 3" key="1">
    <citation type="submission" date="2024-04" db="EMBL/GenBank/DDBJ databases">
        <authorList>
            <person name="Fracassetti M."/>
        </authorList>
    </citation>
    <scope>NUCLEOTIDE SEQUENCE [LARGE SCALE GENOMIC DNA]</scope>
</reference>
<name>A0AAV2E6I6_9ROSI</name>
<dbReference type="EMBL" id="OZ034817">
    <property type="protein sequence ID" value="CAL1381452.1"/>
    <property type="molecule type" value="Genomic_DNA"/>
</dbReference>
<sequence length="215" mass="25211">MKNSILIEGPREEDMSKEIVKDSQPRRKPGSRDWYVRSTSWLDGEVVILYFNLEFVLPEFIRMSYSKPLRRKPEYAVESIDWYGQQVTINQCSEAPRAYSLTLQIREEVFHSSRTCRVKGLSEEKIPPKSFDKRNKVILVDIEFVRIKLSNVMDPPFVEMLKIPMMIQHHWLMEHISREGVNQTIESKGARKAITHVWKCSKAFEVLVGVLELLE</sequence>